<dbReference type="EMBL" id="JAPNKA010000001">
    <property type="protein sequence ID" value="MCY1075853.1"/>
    <property type="molecule type" value="Genomic_DNA"/>
</dbReference>
<gene>
    <name evidence="2" type="ORF">OV287_15375</name>
</gene>
<evidence type="ECO:0000313" key="2">
    <source>
        <dbReference type="EMBL" id="MCY1075853.1"/>
    </source>
</evidence>
<organism evidence="2 3">
    <name type="scientific">Archangium lansingense</name>
    <dbReference type="NCBI Taxonomy" id="2995310"/>
    <lineage>
        <taxon>Bacteria</taxon>
        <taxon>Pseudomonadati</taxon>
        <taxon>Myxococcota</taxon>
        <taxon>Myxococcia</taxon>
        <taxon>Myxococcales</taxon>
        <taxon>Cystobacterineae</taxon>
        <taxon>Archangiaceae</taxon>
        <taxon>Archangium</taxon>
    </lineage>
</organism>
<proteinExistence type="predicted"/>
<evidence type="ECO:0000313" key="3">
    <source>
        <dbReference type="Proteomes" id="UP001207654"/>
    </source>
</evidence>
<reference evidence="2 3" key="1">
    <citation type="submission" date="2022-11" db="EMBL/GenBank/DDBJ databases">
        <title>Minimal conservation of predation-associated metabolite biosynthetic gene clusters underscores biosynthetic potential of Myxococcota including descriptions for ten novel species: Archangium lansinium sp. nov., Myxococcus landrumus sp. nov., Nannocystis bai.</title>
        <authorList>
            <person name="Ahearne A."/>
            <person name="Stevens C."/>
            <person name="Phillips K."/>
        </authorList>
    </citation>
    <scope>NUCLEOTIDE SEQUENCE [LARGE SCALE GENOMIC DNA]</scope>
    <source>
        <strain evidence="2 3">MIWBW</strain>
    </source>
</reference>
<feature type="region of interest" description="Disordered" evidence="1">
    <location>
        <begin position="43"/>
        <end position="68"/>
    </location>
</feature>
<comment type="caution">
    <text evidence="2">The sequence shown here is derived from an EMBL/GenBank/DDBJ whole genome shotgun (WGS) entry which is preliminary data.</text>
</comment>
<name>A0ABT4A2I1_9BACT</name>
<dbReference type="Proteomes" id="UP001207654">
    <property type="component" value="Unassembled WGS sequence"/>
</dbReference>
<protein>
    <submittedName>
        <fullName evidence="2">Uncharacterized protein</fullName>
    </submittedName>
</protein>
<accession>A0ABT4A2I1</accession>
<keyword evidence="3" id="KW-1185">Reference proteome</keyword>
<sequence length="68" mass="7445">MSQETTPRLFTLQTHEEYGFHAGVRADGTRVLAGGFHGHMVAGVAEPRQDTPTTRAPVTIRLRSRSSP</sequence>
<evidence type="ECO:0000256" key="1">
    <source>
        <dbReference type="SAM" id="MobiDB-lite"/>
    </source>
</evidence>
<dbReference type="RefSeq" id="WP_267534767.1">
    <property type="nucleotide sequence ID" value="NZ_JAPNKA010000001.1"/>
</dbReference>